<gene>
    <name evidence="1" type="ORF">F3Y22_tig00000916pilonHSYRG00217</name>
</gene>
<comment type="caution">
    <text evidence="1">The sequence shown here is derived from an EMBL/GenBank/DDBJ whole genome shotgun (WGS) entry which is preliminary data.</text>
</comment>
<sequence length="164" mass="19139">MDIRNWIEVNLTKPNMFAKESKDWEFLLNIWTMRNSIVFNNPMEDNTRILEQSRRMTNLISNAIRDKDQANKSQPIELVDPTVWLPPPEGWNKLNTDEKAACGGVIRDMNGQWRIDFKKFIGICSTIEAELWGVYTELRCTWEQGRIIQEPPADISKLLNEKGN</sequence>
<evidence type="ECO:0000313" key="2">
    <source>
        <dbReference type="Proteomes" id="UP000436088"/>
    </source>
</evidence>
<proteinExistence type="predicted"/>
<evidence type="ECO:0008006" key="3">
    <source>
        <dbReference type="Google" id="ProtNLM"/>
    </source>
</evidence>
<reference evidence="1" key="1">
    <citation type="submission" date="2019-09" db="EMBL/GenBank/DDBJ databases">
        <title>Draft genome information of white flower Hibiscus syriacus.</title>
        <authorList>
            <person name="Kim Y.-M."/>
        </authorList>
    </citation>
    <scope>NUCLEOTIDE SEQUENCE [LARGE SCALE GENOMIC DNA]</scope>
    <source>
        <strain evidence="1">YM2019G1</strain>
    </source>
</reference>
<keyword evidence="2" id="KW-1185">Reference proteome</keyword>
<dbReference type="Proteomes" id="UP000436088">
    <property type="component" value="Unassembled WGS sequence"/>
</dbReference>
<dbReference type="PANTHER" id="PTHR47723:SF13">
    <property type="entry name" value="PUTATIVE-RELATED"/>
    <property type="match status" value="1"/>
</dbReference>
<organism evidence="1 2">
    <name type="scientific">Hibiscus syriacus</name>
    <name type="common">Rose of Sharon</name>
    <dbReference type="NCBI Taxonomy" id="106335"/>
    <lineage>
        <taxon>Eukaryota</taxon>
        <taxon>Viridiplantae</taxon>
        <taxon>Streptophyta</taxon>
        <taxon>Embryophyta</taxon>
        <taxon>Tracheophyta</taxon>
        <taxon>Spermatophyta</taxon>
        <taxon>Magnoliopsida</taxon>
        <taxon>eudicotyledons</taxon>
        <taxon>Gunneridae</taxon>
        <taxon>Pentapetalae</taxon>
        <taxon>rosids</taxon>
        <taxon>malvids</taxon>
        <taxon>Malvales</taxon>
        <taxon>Malvaceae</taxon>
        <taxon>Malvoideae</taxon>
        <taxon>Hibiscus</taxon>
    </lineage>
</organism>
<accession>A0A6A3D257</accession>
<dbReference type="EMBL" id="VEPZ02000082">
    <property type="protein sequence ID" value="KAE8733898.1"/>
    <property type="molecule type" value="Genomic_DNA"/>
</dbReference>
<dbReference type="PANTHER" id="PTHR47723">
    <property type="entry name" value="OS05G0353850 PROTEIN"/>
    <property type="match status" value="1"/>
</dbReference>
<protein>
    <recommendedName>
        <fullName evidence="3">RNase H type-1 domain-containing protein</fullName>
    </recommendedName>
</protein>
<dbReference type="InterPro" id="IPR053151">
    <property type="entry name" value="RNase_H-like"/>
</dbReference>
<name>A0A6A3D257_HIBSY</name>
<dbReference type="AlphaFoldDB" id="A0A6A3D257"/>
<dbReference type="OrthoDB" id="1000257at2759"/>
<evidence type="ECO:0000313" key="1">
    <source>
        <dbReference type="EMBL" id="KAE8733898.1"/>
    </source>
</evidence>